<evidence type="ECO:0000256" key="15">
    <source>
        <dbReference type="ARBA" id="ARBA00023137"/>
    </source>
</evidence>
<feature type="region of interest" description="Disordered" evidence="20">
    <location>
        <begin position="44"/>
        <end position="63"/>
    </location>
</feature>
<evidence type="ECO:0000256" key="20">
    <source>
        <dbReference type="SAM" id="MobiDB-lite"/>
    </source>
</evidence>
<evidence type="ECO:0000256" key="14">
    <source>
        <dbReference type="ARBA" id="ARBA00023136"/>
    </source>
</evidence>
<comment type="subcellular location">
    <subcellularLocation>
        <location evidence="1">Cell membrane</location>
        <topology evidence="1">Single-pass type I membrane protein</topology>
    </subcellularLocation>
</comment>
<feature type="domain" description="TRAF-type" evidence="21">
    <location>
        <begin position="329"/>
        <end position="380"/>
    </location>
</feature>
<organism evidence="22 23">
    <name type="scientific">Ectocarpus siliculosus</name>
    <name type="common">Brown alga</name>
    <name type="synonym">Conferva siliculosa</name>
    <dbReference type="NCBI Taxonomy" id="2880"/>
    <lineage>
        <taxon>Eukaryota</taxon>
        <taxon>Sar</taxon>
        <taxon>Stramenopiles</taxon>
        <taxon>Ochrophyta</taxon>
        <taxon>PX clade</taxon>
        <taxon>Phaeophyceae</taxon>
        <taxon>Ectocarpales</taxon>
        <taxon>Ectocarpaceae</taxon>
        <taxon>Ectocarpus</taxon>
    </lineage>
</organism>
<dbReference type="STRING" id="2880.D7G2Y7"/>
<feature type="region of interest" description="Disordered" evidence="20">
    <location>
        <begin position="584"/>
        <end position="607"/>
    </location>
</feature>
<evidence type="ECO:0000256" key="12">
    <source>
        <dbReference type="ARBA" id="ARBA00022840"/>
    </source>
</evidence>
<dbReference type="InterPro" id="IPR055163">
    <property type="entry name" value="ALK/LTK-like_GRD"/>
</dbReference>
<feature type="compositionally biased region" description="Basic residues" evidence="20">
    <location>
        <begin position="177"/>
        <end position="188"/>
    </location>
</feature>
<name>D7G2Y7_ECTSI</name>
<dbReference type="EC" id="2.7.10.1" evidence="2"/>
<evidence type="ECO:0000256" key="18">
    <source>
        <dbReference type="ARBA" id="ARBA00023180"/>
    </source>
</evidence>
<dbReference type="Pfam" id="PF02176">
    <property type="entry name" value="zf-TRAF"/>
    <property type="match status" value="1"/>
</dbReference>
<dbReference type="InterPro" id="IPR013083">
    <property type="entry name" value="Znf_RING/FYVE/PHD"/>
</dbReference>
<dbReference type="Pfam" id="PF12810">
    <property type="entry name" value="ALK_LTK_GRD"/>
    <property type="match status" value="1"/>
</dbReference>
<evidence type="ECO:0000313" key="23">
    <source>
        <dbReference type="Proteomes" id="UP000002630"/>
    </source>
</evidence>
<feature type="region of interest" description="Disordered" evidence="20">
    <location>
        <begin position="175"/>
        <end position="261"/>
    </location>
</feature>
<dbReference type="InParanoid" id="D7G2Y7"/>
<keyword evidence="14" id="KW-0472">Membrane</keyword>
<evidence type="ECO:0000256" key="8">
    <source>
        <dbReference type="ARBA" id="ARBA00022741"/>
    </source>
</evidence>
<dbReference type="GO" id="GO:0008270">
    <property type="term" value="F:zinc ion binding"/>
    <property type="evidence" value="ECO:0007669"/>
    <property type="project" value="UniProtKB-KW"/>
</dbReference>
<feature type="compositionally biased region" description="Basic and acidic residues" evidence="20">
    <location>
        <begin position="216"/>
        <end position="231"/>
    </location>
</feature>
<accession>D7G2Y7</accession>
<evidence type="ECO:0000256" key="2">
    <source>
        <dbReference type="ARBA" id="ARBA00011902"/>
    </source>
</evidence>
<dbReference type="GO" id="GO:0005524">
    <property type="term" value="F:ATP binding"/>
    <property type="evidence" value="ECO:0007669"/>
    <property type="project" value="UniProtKB-KW"/>
</dbReference>
<evidence type="ECO:0000256" key="17">
    <source>
        <dbReference type="ARBA" id="ARBA00023170"/>
    </source>
</evidence>
<keyword evidence="8" id="KW-0547">Nucleotide-binding</keyword>
<keyword evidence="5" id="KW-0812">Transmembrane</keyword>
<evidence type="ECO:0000313" key="22">
    <source>
        <dbReference type="EMBL" id="CBJ48844.1"/>
    </source>
</evidence>
<dbReference type="PROSITE" id="PS50145">
    <property type="entry name" value="ZF_TRAF"/>
    <property type="match status" value="1"/>
</dbReference>
<evidence type="ECO:0000256" key="19">
    <source>
        <dbReference type="PROSITE-ProRule" id="PRU00207"/>
    </source>
</evidence>
<keyword evidence="6 19" id="KW-0479">Metal-binding</keyword>
<reference evidence="22 23" key="1">
    <citation type="journal article" date="2010" name="Nature">
        <title>The Ectocarpus genome and the independent evolution of multicellularity in brown algae.</title>
        <authorList>
            <person name="Cock J.M."/>
            <person name="Sterck L."/>
            <person name="Rouze P."/>
            <person name="Scornet D."/>
            <person name="Allen A.E."/>
            <person name="Amoutzias G."/>
            <person name="Anthouard V."/>
            <person name="Artiguenave F."/>
            <person name="Aury J.M."/>
            <person name="Badger J.H."/>
            <person name="Beszteri B."/>
            <person name="Billiau K."/>
            <person name="Bonnet E."/>
            <person name="Bothwell J.H."/>
            <person name="Bowler C."/>
            <person name="Boyen C."/>
            <person name="Brownlee C."/>
            <person name="Carrano C.J."/>
            <person name="Charrier B."/>
            <person name="Cho G.Y."/>
            <person name="Coelho S.M."/>
            <person name="Collen J."/>
            <person name="Corre E."/>
            <person name="Da Silva C."/>
            <person name="Delage L."/>
            <person name="Delaroque N."/>
            <person name="Dittami S.M."/>
            <person name="Doulbeau S."/>
            <person name="Elias M."/>
            <person name="Farnham G."/>
            <person name="Gachon C.M."/>
            <person name="Gschloessl B."/>
            <person name="Heesch S."/>
            <person name="Jabbari K."/>
            <person name="Jubin C."/>
            <person name="Kawai H."/>
            <person name="Kimura K."/>
            <person name="Kloareg B."/>
            <person name="Kupper F.C."/>
            <person name="Lang D."/>
            <person name="Le Bail A."/>
            <person name="Leblanc C."/>
            <person name="Lerouge P."/>
            <person name="Lohr M."/>
            <person name="Lopez P.J."/>
            <person name="Martens C."/>
            <person name="Maumus F."/>
            <person name="Michel G."/>
            <person name="Miranda-Saavedra D."/>
            <person name="Morales J."/>
            <person name="Moreau H."/>
            <person name="Motomura T."/>
            <person name="Nagasato C."/>
            <person name="Napoli C.A."/>
            <person name="Nelson D.R."/>
            <person name="Nyvall-Collen P."/>
            <person name="Peters A.F."/>
            <person name="Pommier C."/>
            <person name="Potin P."/>
            <person name="Poulain J."/>
            <person name="Quesneville H."/>
            <person name="Read B."/>
            <person name="Rensing S.A."/>
            <person name="Ritter A."/>
            <person name="Rousvoal S."/>
            <person name="Samanta M."/>
            <person name="Samson G."/>
            <person name="Schroeder D.C."/>
            <person name="Segurens B."/>
            <person name="Strittmatter M."/>
            <person name="Tonon T."/>
            <person name="Tregear J.W."/>
            <person name="Valentin K."/>
            <person name="von Dassow P."/>
            <person name="Yamagishi T."/>
            <person name="Van de Peer Y."/>
            <person name="Wincker P."/>
        </authorList>
    </citation>
    <scope>NUCLEOTIDE SEQUENCE [LARGE SCALE GENOMIC DNA]</scope>
    <source>
        <strain evidence="23">Ec32 / CCAP1310/4</strain>
    </source>
</reference>
<keyword evidence="11 19" id="KW-0862">Zinc</keyword>
<feature type="compositionally biased region" description="Gly residues" evidence="20">
    <location>
        <begin position="584"/>
        <end position="600"/>
    </location>
</feature>
<keyword evidence="16" id="KW-1015">Disulfide bond</keyword>
<evidence type="ECO:0000256" key="6">
    <source>
        <dbReference type="ARBA" id="ARBA00022723"/>
    </source>
</evidence>
<keyword evidence="9 19" id="KW-0863">Zinc-finger</keyword>
<dbReference type="EMBL" id="FN649739">
    <property type="protein sequence ID" value="CBJ48844.1"/>
    <property type="molecule type" value="Genomic_DNA"/>
</dbReference>
<feature type="compositionally biased region" description="Polar residues" evidence="20">
    <location>
        <begin position="49"/>
        <end position="59"/>
    </location>
</feature>
<keyword evidence="3" id="KW-1003">Cell membrane</keyword>
<evidence type="ECO:0000256" key="3">
    <source>
        <dbReference type="ARBA" id="ARBA00022475"/>
    </source>
</evidence>
<evidence type="ECO:0000256" key="13">
    <source>
        <dbReference type="ARBA" id="ARBA00022989"/>
    </source>
</evidence>
<evidence type="ECO:0000256" key="10">
    <source>
        <dbReference type="ARBA" id="ARBA00022777"/>
    </source>
</evidence>
<gene>
    <name evidence="22" type="ORF">Esi_0049_0089</name>
</gene>
<proteinExistence type="predicted"/>
<protein>
    <recommendedName>
        <fullName evidence="2">receptor protein-tyrosine kinase</fullName>
        <ecNumber evidence="2">2.7.10.1</ecNumber>
    </recommendedName>
</protein>
<keyword evidence="12" id="KW-0067">ATP-binding</keyword>
<evidence type="ECO:0000256" key="16">
    <source>
        <dbReference type="ARBA" id="ARBA00023157"/>
    </source>
</evidence>
<keyword evidence="23" id="KW-1185">Reference proteome</keyword>
<keyword evidence="7" id="KW-0732">Signal</keyword>
<evidence type="ECO:0000259" key="21">
    <source>
        <dbReference type="PROSITE" id="PS50145"/>
    </source>
</evidence>
<evidence type="ECO:0000256" key="5">
    <source>
        <dbReference type="ARBA" id="ARBA00022692"/>
    </source>
</evidence>
<dbReference type="Gene3D" id="3.30.40.10">
    <property type="entry name" value="Zinc/RING finger domain, C3HC4 (zinc finger)"/>
    <property type="match status" value="1"/>
</dbReference>
<dbReference type="OrthoDB" id="26525at2759"/>
<dbReference type="GO" id="GO:0004714">
    <property type="term" value="F:transmembrane receptor protein tyrosine kinase activity"/>
    <property type="evidence" value="ECO:0007669"/>
    <property type="project" value="UniProtKB-EC"/>
</dbReference>
<keyword evidence="4" id="KW-0808">Transferase</keyword>
<evidence type="ECO:0000256" key="1">
    <source>
        <dbReference type="ARBA" id="ARBA00004251"/>
    </source>
</evidence>
<evidence type="ECO:0000256" key="9">
    <source>
        <dbReference type="ARBA" id="ARBA00022771"/>
    </source>
</evidence>
<keyword evidence="15" id="KW-0829">Tyrosine-protein kinase</keyword>
<dbReference type="GO" id="GO:0005886">
    <property type="term" value="C:plasma membrane"/>
    <property type="evidence" value="ECO:0007669"/>
    <property type="project" value="UniProtKB-SubCell"/>
</dbReference>
<dbReference type="Proteomes" id="UP000002630">
    <property type="component" value="Linkage Group LG14"/>
</dbReference>
<keyword evidence="10" id="KW-0418">Kinase</keyword>
<keyword evidence="13" id="KW-1133">Transmembrane helix</keyword>
<feature type="zinc finger region" description="TRAF-type" evidence="19">
    <location>
        <begin position="329"/>
        <end position="380"/>
    </location>
</feature>
<keyword evidence="17 22" id="KW-0675">Receptor</keyword>
<evidence type="ECO:0000256" key="4">
    <source>
        <dbReference type="ARBA" id="ARBA00022679"/>
    </source>
</evidence>
<evidence type="ECO:0000256" key="11">
    <source>
        <dbReference type="ARBA" id="ARBA00022833"/>
    </source>
</evidence>
<dbReference type="AlphaFoldDB" id="D7G2Y7"/>
<dbReference type="EMBL" id="FN648696">
    <property type="protein sequence ID" value="CBJ48844.1"/>
    <property type="molecule type" value="Genomic_DNA"/>
</dbReference>
<dbReference type="InterPro" id="IPR001293">
    <property type="entry name" value="Znf_TRAF"/>
</dbReference>
<sequence>MRTKTEAGDMVLSIHYDVQECQTQLAPSQVGSSGGTSVLSATSTALSVEGSTRTGSTENGEGLRTARWVKRQLLTRAPKTAEEIALDDKEELVVAKMRRKKELDKKAEEQYKAERLRKRGPAGVMLVRRERGRTALQVAERSAKRAKAEKALREEEARLALVEAQKVSQELQAAKSRLAKKNKKKQKRGIANGTAASAESKLLHPTQKALKQQQEGGKHRSTDREKGDTSKHMNTASADAGAGPSIVPAITNAGEGGSEMHRDDMVVPVGLEGKGDDEVRLGQEKFFHETEQCCKRILPCELGCGLRMREEEWLSPSLVNPAVTCQQHHEESECPRRPVPCGQRCGEWLPFEDLMKHMKVSCVKRPFPPVKCRLGCGEKFHGGLHRMLQSEEERIDHEHELCPHRLLHCVWAGCEEMVMAKDRRSHSEEHVVRTGVFLYTVPGKYTFKVPHGCRSLKVQAWGAGGGAGHFKGGQSGDGGGGAFAEALLYATPDDELEVTVGGGGAAGEYGSEIEVPGGFDDFGKAVFDMVDQHGVAEGGWPGGGSGHGGNPHWAAGGGGGCSMVAKKISSYGGGRTEPLVVAGAGGGGGSREGVPGGGLNGEIPGTKMDMRNGRMGTATCGGEAGDSGDINGCTFPPEHGQAWAGGNGGQYGGGGGSGWFGGGGGGTSPGIVGGGGGGSCFVNTAFSMDLVVLQGIGRIPGGTDKTPPRARGFAEDDIIGGICGEGGKGGPRELRPGSNGAVRIHKTGFFEKQLAHN</sequence>
<evidence type="ECO:0000256" key="7">
    <source>
        <dbReference type="ARBA" id="ARBA00022729"/>
    </source>
</evidence>
<keyword evidence="18" id="KW-0325">Glycoprotein</keyword>